<dbReference type="Pfam" id="PF13649">
    <property type="entry name" value="Methyltransf_25"/>
    <property type="match status" value="1"/>
</dbReference>
<evidence type="ECO:0000313" key="2">
    <source>
        <dbReference type="EMBL" id="MCL9818292.1"/>
    </source>
</evidence>
<dbReference type="AlphaFoldDB" id="A0AAE3K9F1"/>
<gene>
    <name evidence="2" type="ORF">AArcSt2_15225</name>
</gene>
<dbReference type="GO" id="GO:0032259">
    <property type="term" value="P:methylation"/>
    <property type="evidence" value="ECO:0007669"/>
    <property type="project" value="UniProtKB-KW"/>
</dbReference>
<dbReference type="PANTHER" id="PTHR43591">
    <property type="entry name" value="METHYLTRANSFERASE"/>
    <property type="match status" value="1"/>
</dbReference>
<evidence type="ECO:0000259" key="1">
    <source>
        <dbReference type="Pfam" id="PF13649"/>
    </source>
</evidence>
<reference evidence="2" key="2">
    <citation type="submission" date="2022-02" db="EMBL/GenBank/DDBJ databases">
        <authorList>
            <person name="Elcheninov A.G."/>
            <person name="Sorokin D.Y."/>
            <person name="Kublanov I.V."/>
        </authorList>
    </citation>
    <scope>NUCLEOTIDE SEQUENCE</scope>
    <source>
        <strain evidence="2">AArc-St2</strain>
    </source>
</reference>
<evidence type="ECO:0000313" key="3">
    <source>
        <dbReference type="Proteomes" id="UP001203207"/>
    </source>
</evidence>
<dbReference type="Gene3D" id="3.40.50.150">
    <property type="entry name" value="Vaccinia Virus protein VP39"/>
    <property type="match status" value="1"/>
</dbReference>
<keyword evidence="3" id="KW-1185">Reference proteome</keyword>
<sequence>MQIPRNTSEASEVYSSEDALESYVEHAKKGLFPTEANLVDRYFRPCSARVLDVGCGTGRTTKPLTDKGYDVVGVDISPGMITTAKDEHPGVEFYVGDATALPFSSDSFEFALFPGLNIDIFHPRSKRLTALREVRRVLKPGGILIISAGNSLYLLGSLFRRKIELFFRFYVRNGNYKRLFKSYKRDHQEWGLDRHFSTPLRHVHEFRKCGFSIEKIGKREFPARYVEKDMYYVLRKSGERK</sequence>
<comment type="caution">
    <text evidence="2">The sequence shown here is derived from an EMBL/GenBank/DDBJ whole genome shotgun (WGS) entry which is preliminary data.</text>
</comment>
<organism evidence="2 3">
    <name type="scientific">Natronocalculus amylovorans</name>
    <dbReference type="NCBI Taxonomy" id="2917812"/>
    <lineage>
        <taxon>Archaea</taxon>
        <taxon>Methanobacteriati</taxon>
        <taxon>Methanobacteriota</taxon>
        <taxon>Stenosarchaea group</taxon>
        <taxon>Halobacteria</taxon>
        <taxon>Halobacteriales</taxon>
        <taxon>Haloferacaceae</taxon>
        <taxon>Natronocalculus</taxon>
    </lineage>
</organism>
<dbReference type="RefSeq" id="WP_250585865.1">
    <property type="nucleotide sequence ID" value="NZ_JAKRVX010000009.1"/>
</dbReference>
<dbReference type="GO" id="GO:0008168">
    <property type="term" value="F:methyltransferase activity"/>
    <property type="evidence" value="ECO:0007669"/>
    <property type="project" value="UniProtKB-KW"/>
</dbReference>
<name>A0AAE3K9F1_9EURY</name>
<keyword evidence="2" id="KW-0489">Methyltransferase</keyword>
<accession>A0AAE3K9F1</accession>
<dbReference type="CDD" id="cd02440">
    <property type="entry name" value="AdoMet_MTases"/>
    <property type="match status" value="1"/>
</dbReference>
<dbReference type="Proteomes" id="UP001203207">
    <property type="component" value="Unassembled WGS sequence"/>
</dbReference>
<reference evidence="2" key="1">
    <citation type="journal article" date="2022" name="Syst. Appl. Microbiol.">
        <title>Natronocalculus amylovorans gen. nov., sp. nov., and Natranaeroarchaeum aerophilus sp. nov., dominant culturable amylolytic natronoarchaea from hypersaline soda lakes in southwestern Siberia.</title>
        <authorList>
            <person name="Sorokin D.Y."/>
            <person name="Elcheninov A.G."/>
            <person name="Khizhniak T.V."/>
            <person name="Koenen M."/>
            <person name="Bale N.J."/>
            <person name="Damste J.S.S."/>
            <person name="Kublanov I.V."/>
        </authorList>
    </citation>
    <scope>NUCLEOTIDE SEQUENCE</scope>
    <source>
        <strain evidence="2">AArc-St2</strain>
    </source>
</reference>
<protein>
    <submittedName>
        <fullName evidence="2">Class I SAM-dependent methyltransferase</fullName>
    </submittedName>
</protein>
<keyword evidence="2" id="KW-0808">Transferase</keyword>
<dbReference type="InterPro" id="IPR029063">
    <property type="entry name" value="SAM-dependent_MTases_sf"/>
</dbReference>
<proteinExistence type="predicted"/>
<feature type="domain" description="Methyltransferase" evidence="1">
    <location>
        <begin position="50"/>
        <end position="142"/>
    </location>
</feature>
<dbReference type="InterPro" id="IPR041698">
    <property type="entry name" value="Methyltransf_25"/>
</dbReference>
<dbReference type="EMBL" id="JAKRVX010000009">
    <property type="protein sequence ID" value="MCL9818292.1"/>
    <property type="molecule type" value="Genomic_DNA"/>
</dbReference>
<dbReference type="SUPFAM" id="SSF53335">
    <property type="entry name" value="S-adenosyl-L-methionine-dependent methyltransferases"/>
    <property type="match status" value="1"/>
</dbReference>